<keyword evidence="2" id="KW-0812">Transmembrane</keyword>
<reference evidence="4 5" key="1">
    <citation type="journal article" date="2016" name="BMC Genomics">
        <title>Comparative genomics reveals Cyclospora cayetanensis possesses coccidia-like metabolism and invasion components but unique surface antigens.</title>
        <authorList>
            <person name="Liu S."/>
            <person name="Wang L."/>
            <person name="Zheng H."/>
            <person name="Xu Z."/>
            <person name="Roellig D.M."/>
            <person name="Li N."/>
            <person name="Frace M.A."/>
            <person name="Tang K."/>
            <person name="Arrowood M.J."/>
            <person name="Moss D.M."/>
            <person name="Zhang L."/>
            <person name="Feng Y."/>
            <person name="Xiao L."/>
        </authorList>
    </citation>
    <scope>NUCLEOTIDE SEQUENCE [LARGE SCALE GENOMIC DNA]</scope>
    <source>
        <strain evidence="4 5">CHN_HEN01</strain>
    </source>
</reference>
<sequence length="851" mass="93836">MPRLSGGHFSFADPHPPDSSGEAGVSTAAAPPSIKEALRRRLHNNTNITHNKKAHGILLSSSGPCLSHEVGECNHCSSGGRVTTRLFAEPSCPPKAPLVIAEGSPGSPAEGTAGHVQARSRWGLSRQQQRPLAAEELAAVAACEAAARRCLYAFLRVLRLCCLILTPIILFLFMWGPTLYTRLPPTLRQLSLFAFPGLRVFIPLPFPARSHPLSLCTGTQPGFFEALFSLHKGEEAPLSRRTGAGTGELPTVDALRAEFGEFRERAIEAPPLLLQHKEEFKKGLVKVDEGVFVALGFGLANCIILEGTEGVVVVDTMESTETMSEVWKAWTDYNQGQGKQHVKGIIYTHFHTDHTFGAAAIYEEGITEVHAHVLTKIEMEKVLTVTAGTTYRRGMRQFGVYIHSNDFVHAGIGPALRYSKGSGIGTVLPTHLMRGKRKTVRLAGLEMELIHAPGESRDQVIVWIQKKRLLIGADNLYKSLPNIYAIRGTETRDCNDWVASLDFMRSLRPEVLLLGHTRPLRGEAHIYATLTAYRDAIQYIHDQTVRLMNKGMTLNDIAQTVQLPRHLREDPFLQPLYGTVPWAVRAVFTHYMGWFSGAAEELTQLSTDEKAEGLVSLAGGFKALLQKGLDALSERRFQWALEIATAAHTLQPQSEFARELRVIALRALASVQTAAPARNWYLTAALEVEGSTRLMLSESQKSQVLQRLSVGQIFSLLPVRVNPEAAEALNAVILFRFAPTPANKTNNQQEKTEPLASEAPIVQTIDIKEQRDRQESEEQLQCVHIRRGVVYTRNTCEREPDIVVRTTAAAWLRILTRETGPVAAAARGDIILKGSLMLLVRSLAAIELDVD</sequence>
<evidence type="ECO:0000259" key="3">
    <source>
        <dbReference type="SMART" id="SM00849"/>
    </source>
</evidence>
<dbReference type="Pfam" id="PF14863">
    <property type="entry name" value="Alkyl_sulf_dimr"/>
    <property type="match status" value="1"/>
</dbReference>
<evidence type="ECO:0000313" key="5">
    <source>
        <dbReference type="Proteomes" id="UP000095192"/>
    </source>
</evidence>
<dbReference type="InterPro" id="IPR001279">
    <property type="entry name" value="Metallo-B-lactamas"/>
</dbReference>
<dbReference type="InterPro" id="IPR029228">
    <property type="entry name" value="Alkyl_sulf_dimr"/>
</dbReference>
<dbReference type="AlphaFoldDB" id="A0A1D3CRV6"/>
<dbReference type="InterPro" id="IPR038536">
    <property type="entry name" value="Alkyl/aryl-sulf_dimr_sf"/>
</dbReference>
<evidence type="ECO:0000256" key="2">
    <source>
        <dbReference type="SAM" id="Phobius"/>
    </source>
</evidence>
<dbReference type="SMART" id="SM00849">
    <property type="entry name" value="Lactamase_B"/>
    <property type="match status" value="1"/>
</dbReference>
<dbReference type="SUPFAM" id="SSF55718">
    <property type="entry name" value="SCP-like"/>
    <property type="match status" value="1"/>
</dbReference>
<dbReference type="Gene3D" id="1.25.40.880">
    <property type="entry name" value="Alkyl sulfatase, dimerisation domain"/>
    <property type="match status" value="1"/>
</dbReference>
<dbReference type="CDD" id="cd07710">
    <property type="entry name" value="arylsulfatase_Sdsa1-like_MBL-fold"/>
    <property type="match status" value="1"/>
</dbReference>
<keyword evidence="2" id="KW-0472">Membrane</keyword>
<dbReference type="InParanoid" id="A0A1D3CRV6"/>
<organism evidence="4 5">
    <name type="scientific">Cyclospora cayetanensis</name>
    <dbReference type="NCBI Taxonomy" id="88456"/>
    <lineage>
        <taxon>Eukaryota</taxon>
        <taxon>Sar</taxon>
        <taxon>Alveolata</taxon>
        <taxon>Apicomplexa</taxon>
        <taxon>Conoidasida</taxon>
        <taxon>Coccidia</taxon>
        <taxon>Eucoccidiorida</taxon>
        <taxon>Eimeriorina</taxon>
        <taxon>Eimeriidae</taxon>
        <taxon>Cyclospora</taxon>
    </lineage>
</organism>
<dbReference type="GO" id="GO:0018909">
    <property type="term" value="P:dodecyl sulfate metabolic process"/>
    <property type="evidence" value="ECO:0007669"/>
    <property type="project" value="InterPro"/>
</dbReference>
<keyword evidence="5" id="KW-1185">Reference proteome</keyword>
<protein>
    <submittedName>
        <fullName evidence="4">Metallo-beta-lactamase domain-containing protein</fullName>
    </submittedName>
</protein>
<keyword evidence="2" id="KW-1133">Transmembrane helix</keyword>
<dbReference type="Gene3D" id="3.60.15.30">
    <property type="entry name" value="Metallo-beta-lactamase domain"/>
    <property type="match status" value="1"/>
</dbReference>
<dbReference type="InterPro" id="IPR036866">
    <property type="entry name" value="RibonucZ/Hydroxyglut_hydro"/>
</dbReference>
<proteinExistence type="predicted"/>
<evidence type="ECO:0000313" key="4">
    <source>
        <dbReference type="EMBL" id="OEH73936.1"/>
    </source>
</evidence>
<evidence type="ECO:0000256" key="1">
    <source>
        <dbReference type="SAM" id="MobiDB-lite"/>
    </source>
</evidence>
<feature type="region of interest" description="Disordered" evidence="1">
    <location>
        <begin position="1"/>
        <end position="30"/>
    </location>
</feature>
<dbReference type="Gene3D" id="3.30.1050.10">
    <property type="entry name" value="SCP2 sterol-binding domain"/>
    <property type="match status" value="1"/>
</dbReference>
<dbReference type="Proteomes" id="UP000095192">
    <property type="component" value="Unassembled WGS sequence"/>
</dbReference>
<dbReference type="GO" id="GO:0018741">
    <property type="term" value="F:linear primary-alkylsulfatase activity"/>
    <property type="evidence" value="ECO:0007669"/>
    <property type="project" value="InterPro"/>
</dbReference>
<dbReference type="EMBL" id="JROU02002200">
    <property type="protein sequence ID" value="OEH73936.1"/>
    <property type="molecule type" value="Genomic_DNA"/>
</dbReference>
<dbReference type="VEuPathDB" id="ToxoDB:cyc_05860"/>
<dbReference type="SUPFAM" id="SSF56281">
    <property type="entry name" value="Metallo-hydrolase/oxidoreductase"/>
    <property type="match status" value="1"/>
</dbReference>
<dbReference type="Pfam" id="PF00753">
    <property type="entry name" value="Lactamase_B"/>
    <property type="match status" value="1"/>
</dbReference>
<accession>A0A1D3CRV6</accession>
<dbReference type="VEuPathDB" id="ToxoDB:LOC34622149"/>
<name>A0A1D3CRV6_9EIME</name>
<feature type="domain" description="Metallo-beta-lactamase" evidence="3">
    <location>
        <begin position="299"/>
        <end position="516"/>
    </location>
</feature>
<dbReference type="PANTHER" id="PTHR43223:SF2">
    <property type="entry name" value="METALLO-BETA-LACTAMASE DOMAIN-CONTAINING PROTEIN"/>
    <property type="match status" value="1"/>
</dbReference>
<dbReference type="InterPro" id="IPR052195">
    <property type="entry name" value="Bact_Alkyl/Aryl-Sulfatase"/>
</dbReference>
<dbReference type="GO" id="GO:0046983">
    <property type="term" value="F:protein dimerization activity"/>
    <property type="evidence" value="ECO:0007669"/>
    <property type="project" value="InterPro"/>
</dbReference>
<dbReference type="PANTHER" id="PTHR43223">
    <property type="entry name" value="ALKYL/ARYL-SULFATASE"/>
    <property type="match status" value="1"/>
</dbReference>
<gene>
    <name evidence="4" type="ORF">cyc_05860</name>
</gene>
<feature type="transmembrane region" description="Helical" evidence="2">
    <location>
        <begin position="157"/>
        <end position="176"/>
    </location>
</feature>
<dbReference type="InterPro" id="IPR036527">
    <property type="entry name" value="SCP2_sterol-bd_dom_sf"/>
</dbReference>
<dbReference type="InterPro" id="IPR044097">
    <property type="entry name" value="Bds1/SdsA1_MBL-fold"/>
</dbReference>
<comment type="caution">
    <text evidence="4">The sequence shown here is derived from an EMBL/GenBank/DDBJ whole genome shotgun (WGS) entry which is preliminary data.</text>
</comment>